<dbReference type="PROSITE" id="PS50042">
    <property type="entry name" value="CNMP_BINDING_3"/>
    <property type="match status" value="1"/>
</dbReference>
<sequence>MDKELLLNFIQHSLPVPTQTASYIADQFDNKVILKNDYFLEAGTVSNDYLFLADGFMRAFTYDADGNDVTTAFYTKNRIVLEASSFFMRTVSAETIQALTDCTGFSLSFDKLNRLFHSVPEFREFGRAMLVRQLVALKQRTLSMINKKAEERYVDLFESNRDIFQHAQLRHIASYLGVTDTSLSRIRRDFSKNG</sequence>
<protein>
    <submittedName>
        <fullName evidence="2">Crp/Fnr family transcriptional regulator</fullName>
    </submittedName>
</protein>
<evidence type="ECO:0000259" key="1">
    <source>
        <dbReference type="PROSITE" id="PS50042"/>
    </source>
</evidence>
<organism evidence="2 3">
    <name type="scientific">Fibrella forsythiae</name>
    <dbReference type="NCBI Taxonomy" id="2817061"/>
    <lineage>
        <taxon>Bacteria</taxon>
        <taxon>Pseudomonadati</taxon>
        <taxon>Bacteroidota</taxon>
        <taxon>Cytophagia</taxon>
        <taxon>Cytophagales</taxon>
        <taxon>Spirosomataceae</taxon>
        <taxon>Fibrella</taxon>
    </lineage>
</organism>
<proteinExistence type="predicted"/>
<feature type="domain" description="Cyclic nucleotide-binding" evidence="1">
    <location>
        <begin position="24"/>
        <end position="133"/>
    </location>
</feature>
<evidence type="ECO:0000313" key="3">
    <source>
        <dbReference type="Proteomes" id="UP000664628"/>
    </source>
</evidence>
<keyword evidence="3" id="KW-1185">Reference proteome</keyword>
<dbReference type="Proteomes" id="UP000664628">
    <property type="component" value="Unassembled WGS sequence"/>
</dbReference>
<evidence type="ECO:0000313" key="2">
    <source>
        <dbReference type="EMBL" id="MBO0949406.1"/>
    </source>
</evidence>
<dbReference type="CDD" id="cd00038">
    <property type="entry name" value="CAP_ED"/>
    <property type="match status" value="1"/>
</dbReference>
<reference evidence="2 3" key="1">
    <citation type="submission" date="2021-03" db="EMBL/GenBank/DDBJ databases">
        <title>Fibrella sp. HMF5405 genome sequencing and assembly.</title>
        <authorList>
            <person name="Kang H."/>
            <person name="Kim H."/>
            <person name="Bae S."/>
            <person name="Joh K."/>
        </authorList>
    </citation>
    <scope>NUCLEOTIDE SEQUENCE [LARGE SCALE GENOMIC DNA]</scope>
    <source>
        <strain evidence="2 3">HMF5405</strain>
    </source>
</reference>
<dbReference type="Pfam" id="PF00027">
    <property type="entry name" value="cNMP_binding"/>
    <property type="match status" value="1"/>
</dbReference>
<comment type="caution">
    <text evidence="2">The sequence shown here is derived from an EMBL/GenBank/DDBJ whole genome shotgun (WGS) entry which is preliminary data.</text>
</comment>
<dbReference type="InterPro" id="IPR014710">
    <property type="entry name" value="RmlC-like_jellyroll"/>
</dbReference>
<dbReference type="InterPro" id="IPR018490">
    <property type="entry name" value="cNMP-bd_dom_sf"/>
</dbReference>
<name>A0ABS3JHC7_9BACT</name>
<gene>
    <name evidence="2" type="ORF">J2I46_12485</name>
</gene>
<accession>A0ABS3JHC7</accession>
<dbReference type="SUPFAM" id="SSF51206">
    <property type="entry name" value="cAMP-binding domain-like"/>
    <property type="match status" value="1"/>
</dbReference>
<dbReference type="Gene3D" id="2.60.120.10">
    <property type="entry name" value="Jelly Rolls"/>
    <property type="match status" value="1"/>
</dbReference>
<dbReference type="EMBL" id="JAFMYW010000003">
    <property type="protein sequence ID" value="MBO0949406.1"/>
    <property type="molecule type" value="Genomic_DNA"/>
</dbReference>
<dbReference type="InterPro" id="IPR000595">
    <property type="entry name" value="cNMP-bd_dom"/>
</dbReference>